<gene>
    <name evidence="5" type="ORF">AB2L28_09075</name>
</gene>
<dbReference type="PANTHER" id="PTHR44942">
    <property type="entry name" value="METHYLTRANSF_11 DOMAIN-CONTAINING PROTEIN"/>
    <property type="match status" value="1"/>
</dbReference>
<dbReference type="CDD" id="cd02440">
    <property type="entry name" value="AdoMet_MTases"/>
    <property type="match status" value="1"/>
</dbReference>
<dbReference type="InterPro" id="IPR051052">
    <property type="entry name" value="Diverse_substrate_MTase"/>
</dbReference>
<sequence length="259" mass="27798">MPHDDLTEHPTEHPTADDAAAHARSFGAAADAYARARPGYPDDAVDFLVGPARRVLDLGAGTGKFTASLVARGLDVVAVEPSTRMLAQLRSALPHVEAREGSAEATGLPDASVDAVVVAQAWHWVDPALAVPEVARVLRPGGTLGLVWNVRDESVPWVSRVWEIAQRGSEHEMRASVETVGEPFGVPEHVRTRFEHVTDRAGVLDLVASRSYVIVLPEDERAAVLAGVGRVLDEEFGEGGAIRLPYVTHCSRFTLSRAV</sequence>
<evidence type="ECO:0000256" key="1">
    <source>
        <dbReference type="ARBA" id="ARBA00008361"/>
    </source>
</evidence>
<name>A0ABV4I1K3_9ACTN</name>
<dbReference type="GO" id="GO:0008168">
    <property type="term" value="F:methyltransferase activity"/>
    <property type="evidence" value="ECO:0007669"/>
    <property type="project" value="UniProtKB-KW"/>
</dbReference>
<reference evidence="5 6" key="1">
    <citation type="submission" date="2024-07" db="EMBL/GenBank/DDBJ databases">
        <authorList>
            <person name="Thanompreechachai J."/>
            <person name="Duangmal K."/>
        </authorList>
    </citation>
    <scope>NUCLEOTIDE SEQUENCE [LARGE SCALE GENOMIC DNA]</scope>
    <source>
        <strain evidence="5 6">TBRC 1896</strain>
    </source>
</reference>
<dbReference type="Pfam" id="PF08241">
    <property type="entry name" value="Methyltransf_11"/>
    <property type="match status" value="1"/>
</dbReference>
<evidence type="ECO:0000256" key="2">
    <source>
        <dbReference type="ARBA" id="ARBA00022603"/>
    </source>
</evidence>
<keyword evidence="2 5" id="KW-0489">Methyltransferase</keyword>
<evidence type="ECO:0000313" key="5">
    <source>
        <dbReference type="EMBL" id="MEZ0492390.1"/>
    </source>
</evidence>
<dbReference type="EC" id="2.1.1.-" evidence="5"/>
<dbReference type="SUPFAM" id="SSF53335">
    <property type="entry name" value="S-adenosyl-L-methionine-dependent methyltransferases"/>
    <property type="match status" value="1"/>
</dbReference>
<dbReference type="Proteomes" id="UP001566476">
    <property type="component" value="Unassembled WGS sequence"/>
</dbReference>
<evidence type="ECO:0000259" key="4">
    <source>
        <dbReference type="Pfam" id="PF08241"/>
    </source>
</evidence>
<keyword evidence="3 5" id="KW-0808">Transferase</keyword>
<comment type="caution">
    <text evidence="5">The sequence shown here is derived from an EMBL/GenBank/DDBJ whole genome shotgun (WGS) entry which is preliminary data.</text>
</comment>
<evidence type="ECO:0000313" key="6">
    <source>
        <dbReference type="Proteomes" id="UP001566476"/>
    </source>
</evidence>
<dbReference type="InterPro" id="IPR029063">
    <property type="entry name" value="SAM-dependent_MTases_sf"/>
</dbReference>
<proteinExistence type="inferred from homology"/>
<dbReference type="GO" id="GO:0032259">
    <property type="term" value="P:methylation"/>
    <property type="evidence" value="ECO:0007669"/>
    <property type="project" value="UniProtKB-KW"/>
</dbReference>
<dbReference type="PANTHER" id="PTHR44942:SF4">
    <property type="entry name" value="METHYLTRANSFERASE TYPE 11 DOMAIN-CONTAINING PROTEIN"/>
    <property type="match status" value="1"/>
</dbReference>
<protein>
    <submittedName>
        <fullName evidence="5">Class I SAM-dependent methyltransferase</fullName>
        <ecNumber evidence="5">2.1.1.-</ecNumber>
    </submittedName>
</protein>
<keyword evidence="6" id="KW-1185">Reference proteome</keyword>
<dbReference type="EMBL" id="JBGGTQ010000004">
    <property type="protein sequence ID" value="MEZ0492390.1"/>
    <property type="molecule type" value="Genomic_DNA"/>
</dbReference>
<dbReference type="InterPro" id="IPR013216">
    <property type="entry name" value="Methyltransf_11"/>
</dbReference>
<accession>A0ABV4I1K3</accession>
<organism evidence="5 6">
    <name type="scientific">Kineococcus mangrovi</name>
    <dbReference type="NCBI Taxonomy" id="1660183"/>
    <lineage>
        <taxon>Bacteria</taxon>
        <taxon>Bacillati</taxon>
        <taxon>Actinomycetota</taxon>
        <taxon>Actinomycetes</taxon>
        <taxon>Kineosporiales</taxon>
        <taxon>Kineosporiaceae</taxon>
        <taxon>Kineococcus</taxon>
    </lineage>
</organism>
<dbReference type="Gene3D" id="3.40.50.150">
    <property type="entry name" value="Vaccinia Virus protein VP39"/>
    <property type="match status" value="1"/>
</dbReference>
<dbReference type="RefSeq" id="WP_370718442.1">
    <property type="nucleotide sequence ID" value="NZ_JBGGTQ010000004.1"/>
</dbReference>
<feature type="domain" description="Methyltransferase type 11" evidence="4">
    <location>
        <begin position="56"/>
        <end position="144"/>
    </location>
</feature>
<evidence type="ECO:0000256" key="3">
    <source>
        <dbReference type="ARBA" id="ARBA00022679"/>
    </source>
</evidence>
<comment type="similarity">
    <text evidence="1">Belongs to the methyltransferase superfamily.</text>
</comment>